<feature type="region of interest" description="Disordered" evidence="4">
    <location>
        <begin position="564"/>
        <end position="599"/>
    </location>
</feature>
<accession>A0AB34IX09</accession>
<dbReference type="SUPFAM" id="SSF51735">
    <property type="entry name" value="NAD(P)-binding Rossmann-fold domains"/>
    <property type="match status" value="1"/>
</dbReference>
<organism evidence="5 6">
    <name type="scientific">Prymnesium parvum</name>
    <name type="common">Toxic golden alga</name>
    <dbReference type="NCBI Taxonomy" id="97485"/>
    <lineage>
        <taxon>Eukaryota</taxon>
        <taxon>Haptista</taxon>
        <taxon>Haptophyta</taxon>
        <taxon>Prymnesiophyceae</taxon>
        <taxon>Prymnesiales</taxon>
        <taxon>Prymnesiaceae</taxon>
        <taxon>Prymnesium</taxon>
    </lineage>
</organism>
<reference evidence="5 6" key="1">
    <citation type="journal article" date="2024" name="Science">
        <title>Giant polyketide synthase enzymes in the biosynthesis of giant marine polyether toxins.</title>
        <authorList>
            <person name="Fallon T.R."/>
            <person name="Shende V.V."/>
            <person name="Wierzbicki I.H."/>
            <person name="Pendleton A.L."/>
            <person name="Watervoot N.F."/>
            <person name="Auber R.P."/>
            <person name="Gonzalez D.J."/>
            <person name="Wisecaver J.H."/>
            <person name="Moore B.S."/>
        </authorList>
    </citation>
    <scope>NUCLEOTIDE SEQUENCE [LARGE SCALE GENOMIC DNA]</scope>
    <source>
        <strain evidence="5 6">12B1</strain>
    </source>
</reference>
<keyword evidence="2" id="KW-0547">Nucleotide-binding</keyword>
<sequence length="664" mass="72364">MADEDDESQPPRKVFVHNVGGYVGSNLCKEFAAMEDERFEVLGTLAPGSVKPRSVTRVVENTPQALAAAFYECELTVLDLLGQSDTAEMMLESIASVKEFEDEKVLVALSSVMTWARTSLDPDEPEKALTEEEYKRRRPHSNFKDLLALEKMVTKSKRTGLRSHVVASALTYGAEEDLFHALFKLGWSCKPLPMLTTSDGSNILPTIHVKDLCSVVVNLMDNDSVPYLLAVDSAGSPDDEEAVPQTLRAVITALSKELGTGDVFDMPSEEVRTVADFEFFQFGTSTGTNAEGEANPGLKLEAAAVNDMGFEWHSKEGLLANMSKVVYEYREARGLLPLRVLVHGNDDLAKSELAHALAAEYKLPLVTANGALAEAAVADSEVKAAVAAGPVPDALMAKVLSAALTTTECRNQGYILEGYPQNVTQAGLLFPAPPDEEEEEAAAEEEGEEGAGATKILPAPAEFVICLEASDDTVKQKMLAQPELKASADEITVKLAAYATHNAEDSPTSILNLPALTAVETLPLQVSLETTTEQLAAKARIYLGAPRNYGPSVEEIAAKAALEEEEANKREAEERAASAERDAAELQERQAREEAESQRLAELQQKERELLEVRSTPLRHYLMQNVVPTLTEGLIEVCKIKPDDPIDYLAEWLFKNNPIEEELY</sequence>
<dbReference type="InterPro" id="IPR047499">
    <property type="entry name" value="DD_AK7"/>
</dbReference>
<dbReference type="Gene3D" id="1.20.890.10">
    <property type="entry name" value="cAMP-dependent protein kinase regulatory subunit, dimerization-anchoring domain"/>
    <property type="match status" value="1"/>
</dbReference>
<evidence type="ECO:0000256" key="3">
    <source>
        <dbReference type="ARBA" id="ARBA00022777"/>
    </source>
</evidence>
<dbReference type="Pfam" id="PF05186">
    <property type="entry name" value="Dpy-30"/>
    <property type="match status" value="1"/>
</dbReference>
<dbReference type="GO" id="GO:0006139">
    <property type="term" value="P:nucleobase-containing compound metabolic process"/>
    <property type="evidence" value="ECO:0007669"/>
    <property type="project" value="InterPro"/>
</dbReference>
<name>A0AB34IX09_PRYPA</name>
<dbReference type="CDD" id="cd22967">
    <property type="entry name" value="DD_AK7"/>
    <property type="match status" value="1"/>
</dbReference>
<evidence type="ECO:0000256" key="2">
    <source>
        <dbReference type="ARBA" id="ARBA00022741"/>
    </source>
</evidence>
<dbReference type="Gene3D" id="3.40.50.720">
    <property type="entry name" value="NAD(P)-binding Rossmann-like Domain"/>
    <property type="match status" value="1"/>
</dbReference>
<evidence type="ECO:0000256" key="4">
    <source>
        <dbReference type="SAM" id="MobiDB-lite"/>
    </source>
</evidence>
<keyword evidence="1" id="KW-0808">Transferase</keyword>
<dbReference type="Proteomes" id="UP001515480">
    <property type="component" value="Unassembled WGS sequence"/>
</dbReference>
<keyword evidence="3" id="KW-0418">Kinase</keyword>
<evidence type="ECO:0000256" key="1">
    <source>
        <dbReference type="ARBA" id="ARBA00022679"/>
    </source>
</evidence>
<evidence type="ECO:0000313" key="5">
    <source>
        <dbReference type="EMBL" id="KAL1507634.1"/>
    </source>
</evidence>
<dbReference type="EMBL" id="JBGBPQ010000017">
    <property type="protein sequence ID" value="KAL1507634.1"/>
    <property type="molecule type" value="Genomic_DNA"/>
</dbReference>
<dbReference type="PANTHER" id="PTHR23359">
    <property type="entry name" value="NUCLEOTIDE KINASE"/>
    <property type="match status" value="1"/>
</dbReference>
<dbReference type="InterPro" id="IPR036291">
    <property type="entry name" value="NAD(P)-bd_dom_sf"/>
</dbReference>
<feature type="compositionally biased region" description="Basic and acidic residues" evidence="4">
    <location>
        <begin position="567"/>
        <end position="599"/>
    </location>
</feature>
<keyword evidence="6" id="KW-1185">Reference proteome</keyword>
<dbReference type="InterPro" id="IPR027417">
    <property type="entry name" value="P-loop_NTPase"/>
</dbReference>
<gene>
    <name evidence="5" type="ORF">AB1Y20_007253</name>
</gene>
<evidence type="ECO:0008006" key="7">
    <source>
        <dbReference type="Google" id="ProtNLM"/>
    </source>
</evidence>
<comment type="caution">
    <text evidence="5">The sequence shown here is derived from an EMBL/GenBank/DDBJ whole genome shotgun (WGS) entry which is preliminary data.</text>
</comment>
<evidence type="ECO:0000313" key="6">
    <source>
        <dbReference type="Proteomes" id="UP001515480"/>
    </source>
</evidence>
<dbReference type="InterPro" id="IPR007858">
    <property type="entry name" value="Dpy-30_motif"/>
</dbReference>
<protein>
    <recommendedName>
        <fullName evidence="7">Adenylate kinase</fullName>
    </recommendedName>
</protein>
<proteinExistence type="predicted"/>
<dbReference type="Gene3D" id="3.40.50.300">
    <property type="entry name" value="P-loop containing nucleotide triphosphate hydrolases"/>
    <property type="match status" value="1"/>
</dbReference>
<dbReference type="GO" id="GO:0005524">
    <property type="term" value="F:ATP binding"/>
    <property type="evidence" value="ECO:0007669"/>
    <property type="project" value="InterPro"/>
</dbReference>
<dbReference type="InterPro" id="IPR000850">
    <property type="entry name" value="Adenylat/UMP-CMP_kin"/>
</dbReference>
<dbReference type="AlphaFoldDB" id="A0AB34IX09"/>
<dbReference type="GO" id="GO:0019205">
    <property type="term" value="F:nucleobase-containing compound kinase activity"/>
    <property type="evidence" value="ECO:0007669"/>
    <property type="project" value="InterPro"/>
</dbReference>